<dbReference type="GO" id="GO:0006313">
    <property type="term" value="P:DNA transposition"/>
    <property type="evidence" value="ECO:0007669"/>
    <property type="project" value="InterPro"/>
</dbReference>
<dbReference type="GO" id="GO:0003677">
    <property type="term" value="F:DNA binding"/>
    <property type="evidence" value="ECO:0007669"/>
    <property type="project" value="InterPro"/>
</dbReference>
<name>A0A1H8R0X5_9FIRM</name>
<dbReference type="Proteomes" id="UP000198847">
    <property type="component" value="Unassembled WGS sequence"/>
</dbReference>
<evidence type="ECO:0000313" key="3">
    <source>
        <dbReference type="Proteomes" id="UP000198847"/>
    </source>
</evidence>
<protein>
    <submittedName>
        <fullName evidence="2">Transposase DDE domain-containing protein</fullName>
    </submittedName>
</protein>
<dbReference type="AlphaFoldDB" id="A0A1H8R0X5"/>
<feature type="domain" description="Transposase IS4-like" evidence="1">
    <location>
        <begin position="19"/>
        <end position="90"/>
    </location>
</feature>
<evidence type="ECO:0000313" key="2">
    <source>
        <dbReference type="EMBL" id="SEO60006.1"/>
    </source>
</evidence>
<reference evidence="2 3" key="1">
    <citation type="submission" date="2016-10" db="EMBL/GenBank/DDBJ databases">
        <authorList>
            <person name="de Groot N.N."/>
        </authorList>
    </citation>
    <scope>NUCLEOTIDE SEQUENCE [LARGE SCALE GENOMIC DNA]</scope>
    <source>
        <strain evidence="2 3">DSM 13305</strain>
    </source>
</reference>
<sequence length="108" mass="11898">MTDQESRLMSVNNMGFEVAYNMQTAVDAKNHLIVAVDVINNPADQGQLYPMAEQAKQELETTEIIVLADKGYYTGECLKNCEENEIIAIVSKQNPPSTTEGQIGTALF</sequence>
<dbReference type="PANTHER" id="PTHR33408">
    <property type="entry name" value="TRANSPOSASE"/>
    <property type="match status" value="1"/>
</dbReference>
<dbReference type="GO" id="GO:0004803">
    <property type="term" value="F:transposase activity"/>
    <property type="evidence" value="ECO:0007669"/>
    <property type="project" value="InterPro"/>
</dbReference>
<dbReference type="InterPro" id="IPR002559">
    <property type="entry name" value="Transposase_11"/>
</dbReference>
<accession>A0A1H8R0X5</accession>
<organism evidence="2 3">
    <name type="scientific">Propionispora vibrioides</name>
    <dbReference type="NCBI Taxonomy" id="112903"/>
    <lineage>
        <taxon>Bacteria</taxon>
        <taxon>Bacillati</taxon>
        <taxon>Bacillota</taxon>
        <taxon>Negativicutes</taxon>
        <taxon>Selenomonadales</taxon>
        <taxon>Sporomusaceae</taxon>
        <taxon>Propionispora</taxon>
    </lineage>
</organism>
<keyword evidence="3" id="KW-1185">Reference proteome</keyword>
<proteinExistence type="predicted"/>
<dbReference type="EMBL" id="FODY01000003">
    <property type="protein sequence ID" value="SEO60006.1"/>
    <property type="molecule type" value="Genomic_DNA"/>
</dbReference>
<evidence type="ECO:0000259" key="1">
    <source>
        <dbReference type="Pfam" id="PF01609"/>
    </source>
</evidence>
<dbReference type="STRING" id="112903.SAMN04490178_103125"/>
<gene>
    <name evidence="2" type="ORF">SAMN04490178_103125</name>
</gene>
<dbReference type="Pfam" id="PF01609">
    <property type="entry name" value="DDE_Tnp_1"/>
    <property type="match status" value="1"/>
</dbReference>